<dbReference type="KEGG" id="rpf:Rpic12D_4734"/>
<organism evidence="2">
    <name type="scientific">Ralstonia pickettii (strain 12D)</name>
    <dbReference type="NCBI Taxonomy" id="428406"/>
    <lineage>
        <taxon>Bacteria</taxon>
        <taxon>Pseudomonadati</taxon>
        <taxon>Pseudomonadota</taxon>
        <taxon>Betaproteobacteria</taxon>
        <taxon>Burkholderiales</taxon>
        <taxon>Burkholderiaceae</taxon>
        <taxon>Ralstonia</taxon>
    </lineage>
</organism>
<name>C6BQC3_RALP1</name>
<dbReference type="SMART" id="SM00778">
    <property type="entry name" value="Prim_Zn_Ribbon"/>
    <property type="match status" value="1"/>
</dbReference>
<dbReference type="EMBL" id="CP001646">
    <property type="protein sequence ID" value="ACS65970.1"/>
    <property type="molecule type" value="Genomic_DNA"/>
</dbReference>
<dbReference type="HOGENOM" id="CLU_059689_1_0_4"/>
<feature type="domain" description="DNA primase/helicase Gp4 N-terminal Bacteriophage T7-like" evidence="1">
    <location>
        <begin position="43"/>
        <end position="79"/>
    </location>
</feature>
<dbReference type="GO" id="GO:0008270">
    <property type="term" value="F:zinc ion binding"/>
    <property type="evidence" value="ECO:0007669"/>
    <property type="project" value="InterPro"/>
</dbReference>
<dbReference type="AlphaFoldDB" id="C6BQC3"/>
<accession>C6BQC3</accession>
<dbReference type="Pfam" id="PF23639">
    <property type="entry name" value="DUF7146"/>
    <property type="match status" value="1"/>
</dbReference>
<dbReference type="Pfam" id="PF13362">
    <property type="entry name" value="Toprim_3"/>
    <property type="match status" value="1"/>
</dbReference>
<geneLocation type="plasmid" evidence="2">
    <name>pRp12D01</name>
</geneLocation>
<evidence type="ECO:0000259" key="1">
    <source>
        <dbReference type="SMART" id="SM00778"/>
    </source>
</evidence>
<dbReference type="InterPro" id="IPR013237">
    <property type="entry name" value="Phage_T7_Gp4_N"/>
</dbReference>
<keyword evidence="2" id="KW-0614">Plasmid</keyword>
<proteinExistence type="predicted"/>
<dbReference type="SUPFAM" id="SSF57783">
    <property type="entry name" value="Zinc beta-ribbon"/>
    <property type="match status" value="1"/>
</dbReference>
<dbReference type="InterPro" id="IPR055570">
    <property type="entry name" value="DUF7146"/>
</dbReference>
<reference evidence="2" key="1">
    <citation type="submission" date="2009-06" db="EMBL/GenBank/DDBJ databases">
        <title>Complete sequence plasmid 1 of Ralstonia pickettii 12D.</title>
        <authorList>
            <consortium name="US DOE Joint Genome Institute"/>
            <person name="Lucas S."/>
            <person name="Copeland A."/>
            <person name="Lapidus A."/>
            <person name="Glavina del Rio T."/>
            <person name="Dalin E."/>
            <person name="Tice H."/>
            <person name="Bruce D."/>
            <person name="Goodwin L."/>
            <person name="Pitluck S."/>
            <person name="Sims D."/>
            <person name="Meincke L."/>
            <person name="Brettin T."/>
            <person name="Detter J.C."/>
            <person name="Han C."/>
            <person name="Larimer F."/>
            <person name="Land M."/>
            <person name="Hauser L."/>
            <person name="Kyrpides N."/>
            <person name="Ovchinnikova G."/>
            <person name="Marsh T."/>
            <person name="Richardson P."/>
        </authorList>
    </citation>
    <scope>NUCLEOTIDE SEQUENCE [LARGE SCALE GENOMIC DNA]</scope>
    <source>
        <strain evidence="2">12D</strain>
        <plasmid>12D</plasmid>
        <plasmid evidence="2">pRp12D01</plasmid>
    </source>
</reference>
<gene>
    <name evidence="2" type="ordered locus">Rpic12D_4734</name>
</gene>
<evidence type="ECO:0000313" key="2">
    <source>
        <dbReference type="EMBL" id="ACS65970.1"/>
    </source>
</evidence>
<protein>
    <submittedName>
        <fullName evidence="2">p4 alpha zinc-binding domain protein</fullName>
    </submittedName>
</protein>
<dbReference type="Pfam" id="PF08273">
    <property type="entry name" value="Zn_Ribbon_Prim"/>
    <property type="match status" value="1"/>
</dbReference>
<sequence>MIRDDNARQAARDAMIREAKDRALGNWRGLLEAAGLDKTWLKKTGVPCPFCGGRDRYSFTDKYGSGNYFCRGCGPGDGLKLLQFALGDVGFMEAIEWVIQWSGGSVPDLSGSPRAPRPVFKPSDELTPAEVERRKARHKKLWDAAGRVTKGDPVWRHLERRLPGLEETEVPRVLRFHPALEYWEKDEVQDKWVHIGTYPGMVAAIQGPDGVCCNIHRTFLTEDGEKAPVESARKKELSIGVKGGAIRLLPLVGREMSVAEGIETSLQVIRYRGESCWSAVDAGGMEDIFIPDEVDLVRIYQDNDLPDQRGRRRGFDAGEKLAQRVKAMGKRAIKYAPGKAGMDMDDFVRSLPKRA</sequence>
<dbReference type="GO" id="GO:0004386">
    <property type="term" value="F:helicase activity"/>
    <property type="evidence" value="ECO:0007669"/>
    <property type="project" value="InterPro"/>
</dbReference>
<dbReference type="InterPro" id="IPR006171">
    <property type="entry name" value="TOPRIM_dom"/>
</dbReference>